<evidence type="ECO:0000313" key="1">
    <source>
        <dbReference type="EMBL" id="GKV31888.1"/>
    </source>
</evidence>
<dbReference type="Proteomes" id="UP001054252">
    <property type="component" value="Unassembled WGS sequence"/>
</dbReference>
<evidence type="ECO:0000313" key="2">
    <source>
        <dbReference type="Proteomes" id="UP001054252"/>
    </source>
</evidence>
<dbReference type="AlphaFoldDB" id="A0AAV5L3Q9"/>
<gene>
    <name evidence="1" type="ORF">SLEP1_g40545</name>
</gene>
<dbReference type="EMBL" id="BPVZ01000093">
    <property type="protein sequence ID" value="GKV31888.1"/>
    <property type="molecule type" value="Genomic_DNA"/>
</dbReference>
<organism evidence="1 2">
    <name type="scientific">Rubroshorea leprosula</name>
    <dbReference type="NCBI Taxonomy" id="152421"/>
    <lineage>
        <taxon>Eukaryota</taxon>
        <taxon>Viridiplantae</taxon>
        <taxon>Streptophyta</taxon>
        <taxon>Embryophyta</taxon>
        <taxon>Tracheophyta</taxon>
        <taxon>Spermatophyta</taxon>
        <taxon>Magnoliopsida</taxon>
        <taxon>eudicotyledons</taxon>
        <taxon>Gunneridae</taxon>
        <taxon>Pentapetalae</taxon>
        <taxon>rosids</taxon>
        <taxon>malvids</taxon>
        <taxon>Malvales</taxon>
        <taxon>Dipterocarpaceae</taxon>
        <taxon>Rubroshorea</taxon>
    </lineage>
</organism>
<accession>A0AAV5L3Q9</accession>
<comment type="caution">
    <text evidence="1">The sequence shown here is derived from an EMBL/GenBank/DDBJ whole genome shotgun (WGS) entry which is preliminary data.</text>
</comment>
<keyword evidence="2" id="KW-1185">Reference proteome</keyword>
<sequence>MVASAMEWMMEMTSTCALGLAPLLVLTILYMRVGSIS</sequence>
<proteinExistence type="predicted"/>
<reference evidence="1 2" key="1">
    <citation type="journal article" date="2021" name="Commun. Biol.">
        <title>The genome of Shorea leprosula (Dipterocarpaceae) highlights the ecological relevance of drought in aseasonal tropical rainforests.</title>
        <authorList>
            <person name="Ng K.K.S."/>
            <person name="Kobayashi M.J."/>
            <person name="Fawcett J.A."/>
            <person name="Hatakeyama M."/>
            <person name="Paape T."/>
            <person name="Ng C.H."/>
            <person name="Ang C.C."/>
            <person name="Tnah L.H."/>
            <person name="Lee C.T."/>
            <person name="Nishiyama T."/>
            <person name="Sese J."/>
            <person name="O'Brien M.J."/>
            <person name="Copetti D."/>
            <person name="Mohd Noor M.I."/>
            <person name="Ong R.C."/>
            <person name="Putra M."/>
            <person name="Sireger I.Z."/>
            <person name="Indrioko S."/>
            <person name="Kosugi Y."/>
            <person name="Izuno A."/>
            <person name="Isagi Y."/>
            <person name="Lee S.L."/>
            <person name="Shimizu K.K."/>
        </authorList>
    </citation>
    <scope>NUCLEOTIDE SEQUENCE [LARGE SCALE GENOMIC DNA]</scope>
    <source>
        <strain evidence="1">214</strain>
    </source>
</reference>
<protein>
    <submittedName>
        <fullName evidence="1">Uncharacterized protein</fullName>
    </submittedName>
</protein>
<name>A0AAV5L3Q9_9ROSI</name>